<comment type="caution">
    <text evidence="3">The sequence shown here is derived from an EMBL/GenBank/DDBJ whole genome shotgun (WGS) entry which is preliminary data.</text>
</comment>
<dbReference type="OrthoDB" id="1002340at2759"/>
<name>A0A2G2XPZ3_CAPBA</name>
<sequence>MASPPPVKLRRPPDPPQNVCNDVVYQPITVNSTLDALNTQNFQENAAAWRSSSQAAIVTGPYSGDIREGTTIRFSSPSKDRLAPENLGHSNGYFIVEPLFIAGAGKTTGKNGETQRNIVRKDERNTPMQKALIGSDPNASNLILKVTPPRAISDDGGAAAGVGQLADCSGGSERNNECITMTKESPINLQPGATNLEVRVQPRPTTNIVVDGVSGNNNTDSRLNSSLEDNAGRSAKTNQIDMARISSDVSSVPNKIANRQRHSTNPAFPKISTNFEKHTPKSDHPNQWEKSTQPAATTSATSYRNKLVPEPAPFTVIQTYAARLRANHIKNEVPIQLVEPTLTTRQGLPAVIFDTDDVMVKLADRCKFTLIGKFTNSMPKMELIRKNFILQTQLTGGVKIAHYNPRHVYIDLDNEQDYITVWNQQRMYIDNQLMRLQMWTPTFTPKEETLIVPVWVTLPELPWHFYNKEFISALLSPVGKMLYLDTASIQKTRGSMAKVRFQINLTEELPPHIWIGFDKNDLTVGKWQAIHYENIPAYCSYCKHQGHLVHACNVKRRDDEYRQRKEADLVANSKDQQLPEVNKQVPSKDPTPQTVDSNNSPSVSGTKADHQQQQQNQHNLPREEWQTQKKKNFKGVNQNIQKNKAATSQKQVYKPTSNTHQHVKMQQKQQNNKVMLPFPSLHGDNTTPNSCTSPKIRLNKQNIDATKITGIDSMLYQPHPITMINALVSAEKSGGEEGGLKKKSTNLQEGDPRGGGRAHALYEHRMVNHRFDYRASATTSHIIPAAQTQDNISTTPHVHHRVHSVGSADQPPVVANAQKNQNSVPIIDNAQGRPNEAIDTQIAHCDGDDTENAGLDSVTAHLDCLLVDTTQFQQFPAPAIGSTLVEYQDVQAADTQSAHCDVDNIQNAKFVIVNAQLEWANNAPNTQSECLGNGNDKLGCQVLPSAQVYVFTAHSSTLGIRDLVQHQQRGSAVLTGSQIPKKFEVASTKPTVRVQLLEDCNNVDNIQTTCFGTATDKQYGQVVDIAQVQHPPATVFGSILGEYQHKNTVHKLLLNATPIFICWNIWKNRCARKYGGKQSNIASVKFLVFKDIYFLLAASFPYISWPTSWNDLVSLVESCKHEVKVTSITWHKPVADSYKLNTDGSALQNPGSSGGGGILRDNQGNLIYAFSTPFGIGTNNQAEVKASIFGVSWCIQHGYNKLILEVDSELLIKWLNHNIQPPWCLDNNIQEL</sequence>
<feature type="compositionally biased region" description="Polar residues" evidence="1">
    <location>
        <begin position="207"/>
        <end position="228"/>
    </location>
</feature>
<reference evidence="3 4" key="1">
    <citation type="journal article" date="2017" name="Genome Biol.">
        <title>New reference genome sequences of hot pepper reveal the massive evolution of plant disease-resistance genes by retroduplication.</title>
        <authorList>
            <person name="Kim S."/>
            <person name="Park J."/>
            <person name="Yeom S.I."/>
            <person name="Kim Y.M."/>
            <person name="Seo E."/>
            <person name="Kim K.T."/>
            <person name="Kim M.S."/>
            <person name="Lee J.M."/>
            <person name="Cheong K."/>
            <person name="Shin H.S."/>
            <person name="Kim S.B."/>
            <person name="Han K."/>
            <person name="Lee J."/>
            <person name="Park M."/>
            <person name="Lee H.A."/>
            <person name="Lee H.Y."/>
            <person name="Lee Y."/>
            <person name="Oh S."/>
            <person name="Lee J.H."/>
            <person name="Choi E."/>
            <person name="Choi E."/>
            <person name="Lee S.E."/>
            <person name="Jeon J."/>
            <person name="Kim H."/>
            <person name="Choi G."/>
            <person name="Song H."/>
            <person name="Lee J."/>
            <person name="Lee S.C."/>
            <person name="Kwon J.K."/>
            <person name="Lee H.Y."/>
            <person name="Koo N."/>
            <person name="Hong Y."/>
            <person name="Kim R.W."/>
            <person name="Kang W.H."/>
            <person name="Huh J.H."/>
            <person name="Kang B.C."/>
            <person name="Yang T.J."/>
            <person name="Lee Y.H."/>
            <person name="Bennetzen J.L."/>
            <person name="Choi D."/>
        </authorList>
    </citation>
    <scope>NUCLEOTIDE SEQUENCE [LARGE SCALE GENOMIC DNA]</scope>
    <source>
        <strain evidence="4">cv. PBC81</strain>
    </source>
</reference>
<dbReference type="CDD" id="cd06222">
    <property type="entry name" value="RNase_H_like"/>
    <property type="match status" value="1"/>
</dbReference>
<organism evidence="3 4">
    <name type="scientific">Capsicum baccatum</name>
    <name type="common">Peruvian pepper</name>
    <dbReference type="NCBI Taxonomy" id="33114"/>
    <lineage>
        <taxon>Eukaryota</taxon>
        <taxon>Viridiplantae</taxon>
        <taxon>Streptophyta</taxon>
        <taxon>Embryophyta</taxon>
        <taxon>Tracheophyta</taxon>
        <taxon>Spermatophyta</taxon>
        <taxon>Magnoliopsida</taxon>
        <taxon>eudicotyledons</taxon>
        <taxon>Gunneridae</taxon>
        <taxon>Pentapetalae</taxon>
        <taxon>asterids</taxon>
        <taxon>lamiids</taxon>
        <taxon>Solanales</taxon>
        <taxon>Solanaceae</taxon>
        <taxon>Solanoideae</taxon>
        <taxon>Capsiceae</taxon>
        <taxon>Capsicum</taxon>
    </lineage>
</organism>
<dbReference type="GO" id="GO:0004523">
    <property type="term" value="F:RNA-DNA hybrid ribonuclease activity"/>
    <property type="evidence" value="ECO:0007669"/>
    <property type="project" value="InterPro"/>
</dbReference>
<accession>A0A2G2XPZ3</accession>
<feature type="region of interest" description="Disordered" evidence="1">
    <location>
        <begin position="207"/>
        <end position="231"/>
    </location>
</feature>
<feature type="region of interest" description="Disordered" evidence="1">
    <location>
        <begin position="262"/>
        <end position="304"/>
    </location>
</feature>
<dbReference type="PANTHER" id="PTHR31286">
    <property type="entry name" value="GLYCINE-RICH CELL WALL STRUCTURAL PROTEIN 1.8-LIKE"/>
    <property type="match status" value="1"/>
</dbReference>
<dbReference type="EMBL" id="MLFT02000001">
    <property type="protein sequence ID" value="PHT59573.1"/>
    <property type="molecule type" value="Genomic_DNA"/>
</dbReference>
<reference evidence="4" key="2">
    <citation type="journal article" date="2017" name="J. Anim. Genet.">
        <title>Multiple reference genome sequences of hot pepper reveal the massive evolution of plant disease resistance genes by retroduplication.</title>
        <authorList>
            <person name="Kim S."/>
            <person name="Park J."/>
            <person name="Yeom S.-I."/>
            <person name="Kim Y.-M."/>
            <person name="Seo E."/>
            <person name="Kim K.-T."/>
            <person name="Kim M.-S."/>
            <person name="Lee J.M."/>
            <person name="Cheong K."/>
            <person name="Shin H.-S."/>
            <person name="Kim S.-B."/>
            <person name="Han K."/>
            <person name="Lee J."/>
            <person name="Park M."/>
            <person name="Lee H.-A."/>
            <person name="Lee H.-Y."/>
            <person name="Lee Y."/>
            <person name="Oh S."/>
            <person name="Lee J.H."/>
            <person name="Choi E."/>
            <person name="Choi E."/>
            <person name="Lee S.E."/>
            <person name="Jeon J."/>
            <person name="Kim H."/>
            <person name="Choi G."/>
            <person name="Song H."/>
            <person name="Lee J."/>
            <person name="Lee S.-C."/>
            <person name="Kwon J.-K."/>
            <person name="Lee H.-Y."/>
            <person name="Koo N."/>
            <person name="Hong Y."/>
            <person name="Kim R.W."/>
            <person name="Kang W.-H."/>
            <person name="Huh J.H."/>
            <person name="Kang B.-C."/>
            <person name="Yang T.-J."/>
            <person name="Lee Y.-H."/>
            <person name="Bennetzen J.L."/>
            <person name="Choi D."/>
        </authorList>
    </citation>
    <scope>NUCLEOTIDE SEQUENCE [LARGE SCALE GENOMIC DNA]</scope>
    <source>
        <strain evidence="4">cv. PBC81</strain>
    </source>
</reference>
<protein>
    <recommendedName>
        <fullName evidence="2">RNase H type-1 domain-containing protein</fullName>
    </recommendedName>
</protein>
<feature type="compositionally biased region" description="Basic and acidic residues" evidence="1">
    <location>
        <begin position="275"/>
        <end position="287"/>
    </location>
</feature>
<evidence type="ECO:0000256" key="1">
    <source>
        <dbReference type="SAM" id="MobiDB-lite"/>
    </source>
</evidence>
<evidence type="ECO:0000313" key="4">
    <source>
        <dbReference type="Proteomes" id="UP000224567"/>
    </source>
</evidence>
<dbReference type="GO" id="GO:0003676">
    <property type="term" value="F:nucleic acid binding"/>
    <property type="evidence" value="ECO:0007669"/>
    <property type="project" value="InterPro"/>
</dbReference>
<dbReference type="PANTHER" id="PTHR31286:SF177">
    <property type="entry name" value="ENDONUCLEASE_EXONUCLEASE_PHOSPHATASE"/>
    <property type="match status" value="1"/>
</dbReference>
<feature type="region of interest" description="Disordered" evidence="1">
    <location>
        <begin position="569"/>
        <end position="625"/>
    </location>
</feature>
<dbReference type="STRING" id="33114.A0A2G2XPZ3"/>
<dbReference type="Gene3D" id="3.30.420.10">
    <property type="entry name" value="Ribonuclease H-like superfamily/Ribonuclease H"/>
    <property type="match status" value="1"/>
</dbReference>
<dbReference type="InterPro" id="IPR002156">
    <property type="entry name" value="RNaseH_domain"/>
</dbReference>
<feature type="compositionally biased region" description="Polar residues" evidence="1">
    <location>
        <begin position="263"/>
        <end position="274"/>
    </location>
</feature>
<dbReference type="InterPro" id="IPR036397">
    <property type="entry name" value="RNaseH_sf"/>
</dbReference>
<dbReference type="InterPro" id="IPR044730">
    <property type="entry name" value="RNase_H-like_dom_plant"/>
</dbReference>
<gene>
    <name evidence="3" type="ORF">CQW23_01936</name>
</gene>
<keyword evidence="4" id="KW-1185">Reference proteome</keyword>
<dbReference type="Pfam" id="PF13456">
    <property type="entry name" value="RVT_3"/>
    <property type="match status" value="1"/>
</dbReference>
<dbReference type="InterPro" id="IPR025558">
    <property type="entry name" value="DUF4283"/>
</dbReference>
<dbReference type="InterPro" id="IPR040256">
    <property type="entry name" value="At4g02000-like"/>
</dbReference>
<evidence type="ECO:0000259" key="2">
    <source>
        <dbReference type="PROSITE" id="PS50879"/>
    </source>
</evidence>
<feature type="region of interest" description="Disordered" evidence="1">
    <location>
        <begin position="734"/>
        <end position="756"/>
    </location>
</feature>
<dbReference type="SUPFAM" id="SSF53098">
    <property type="entry name" value="Ribonuclease H-like"/>
    <property type="match status" value="1"/>
</dbReference>
<dbReference type="Pfam" id="PF14111">
    <property type="entry name" value="DUF4283"/>
    <property type="match status" value="1"/>
</dbReference>
<feature type="compositionally biased region" description="Polar residues" evidence="1">
    <location>
        <begin position="590"/>
        <end position="605"/>
    </location>
</feature>
<feature type="compositionally biased region" description="Low complexity" evidence="1">
    <location>
        <begin position="291"/>
        <end position="302"/>
    </location>
</feature>
<dbReference type="PROSITE" id="PS50879">
    <property type="entry name" value="RNASE_H_1"/>
    <property type="match status" value="1"/>
</dbReference>
<proteinExistence type="predicted"/>
<dbReference type="AlphaFoldDB" id="A0A2G2XPZ3"/>
<feature type="domain" description="RNase H type-1" evidence="2">
    <location>
        <begin position="1134"/>
        <end position="1232"/>
    </location>
</feature>
<dbReference type="Proteomes" id="UP000224567">
    <property type="component" value="Unassembled WGS sequence"/>
</dbReference>
<evidence type="ECO:0000313" key="3">
    <source>
        <dbReference type="EMBL" id="PHT59573.1"/>
    </source>
</evidence>
<dbReference type="InterPro" id="IPR012337">
    <property type="entry name" value="RNaseH-like_sf"/>
</dbReference>